<dbReference type="GO" id="GO:0005886">
    <property type="term" value="C:plasma membrane"/>
    <property type="evidence" value="ECO:0007669"/>
    <property type="project" value="UniProtKB-SubCell"/>
</dbReference>
<dbReference type="Pfam" id="PF00560">
    <property type="entry name" value="LRR_1"/>
    <property type="match status" value="7"/>
</dbReference>
<dbReference type="SMART" id="SM00369">
    <property type="entry name" value="LRR_TYP"/>
    <property type="match status" value="7"/>
</dbReference>
<keyword evidence="5" id="KW-0433">Leucine-rich repeat</keyword>
<dbReference type="OMA" id="CLPANME"/>
<dbReference type="PANTHER" id="PTHR48063">
    <property type="entry name" value="LRR RECEPTOR-LIKE KINASE"/>
    <property type="match status" value="1"/>
</dbReference>
<sequence>MHAHCSNDPTSQTASLARAAYPTRGRRSFRRAVASDPAGRLASWREEDHDCCCWRGVRCSNVTGHVLELRLRALPVPCDLSYDDDDDNILGGPDDFDDKTLQFQIAPLLSLERLEHLDLSWNGFQEGSPRLPGSLRYLNLSNTGLGVGGDAGMVLYQLGISNLSRLQYLDLSNTWLEGVVPPQLSNLSNLEYLDISKIGFDGVLPPQLGNLSKLQYLDISGNDRMNSSDMSWVEQLQWLGYLDLGKVDLSKASNWAHAVNMVPSLRVLVLSDCKLACANQSLPYVNVTKLESLDLSANIFNHTAASCWVWNLTSLEYLNLRFSTLLGQVPDALAGMSSLQILDFSVRNSVMMLPCLLRSLCDLEILNLEGSLSSGNMTELIESLQMNCSYQKIQELNLAGNFINGTIPTGIGRFVSLVTLELHDNKLTGLVPLEISMLTKLTVMNLGSNNLHGVITEEHFAGLRNLRMIGLSYNQLEIAVGPEWLPPFIRLEDAYFASCHMGPLFPFWLKHLLDIDRINISSAGIATLLDMSNNSIHGGLPKNMEIMSLKGLFSASNQLTGPINLLPKNLTRLDLSNNSFSGPLPSNFGTPNLRWVHLPSNSFSSHIPDFICELQELRILDLASNLLEGEFPQCSGTMSQRSALILSKNNLSGMFPSFLQDCTQLGLLDLSGNKFTGRLPIWIGDLMELQYLSLSNNLFYGNIPFTITNLGKLHDLNLAGNSLSGAIPCRLSNLTAMAGYGKHDGGEQDWYFDTSPSMLSVLTKGQELHYGGFALPSMVSIDLSSNHLIGGIPEGLSSLELLKNLNLSRNYLNGKIPDKIGSMRSLESLDLSSNKFSGEIPQSLSNLSYLSYLNLGNSGLCGPPLRRNCSGVIAKNHGCGSQNKAAHVTEPMFFYLGLGSGWVVGLWVVFCILLFKKTWRTAYFLFFDKVYDKIYVFVVVTLASFAQKTTAR</sequence>
<keyword evidence="11" id="KW-0325">Glycoprotein</keyword>
<keyword evidence="10 12" id="KW-0472">Membrane</keyword>
<dbReference type="InterPro" id="IPR001611">
    <property type="entry name" value="Leu-rich_rpt"/>
</dbReference>
<dbReference type="eggNOG" id="KOG0619">
    <property type="taxonomic scope" value="Eukaryota"/>
</dbReference>
<dbReference type="InterPro" id="IPR046956">
    <property type="entry name" value="RLP23-like"/>
</dbReference>
<evidence type="ECO:0000256" key="5">
    <source>
        <dbReference type="ARBA" id="ARBA00022614"/>
    </source>
</evidence>
<feature type="transmembrane region" description="Helical" evidence="12">
    <location>
        <begin position="892"/>
        <end position="915"/>
    </location>
</feature>
<dbReference type="AlphaFoldDB" id="K3Y3G8"/>
<evidence type="ECO:0000256" key="11">
    <source>
        <dbReference type="ARBA" id="ARBA00023180"/>
    </source>
</evidence>
<keyword evidence="9 12" id="KW-1133">Transmembrane helix</keyword>
<feature type="domain" description="Leucine-rich repeat-containing N-terminal plant-type" evidence="13">
    <location>
        <begin position="28"/>
        <end position="60"/>
    </location>
</feature>
<comment type="similarity">
    <text evidence="2">Belongs to the RLP family.</text>
</comment>
<evidence type="ECO:0000256" key="9">
    <source>
        <dbReference type="ARBA" id="ARBA00022989"/>
    </source>
</evidence>
<evidence type="ECO:0000256" key="10">
    <source>
        <dbReference type="ARBA" id="ARBA00023136"/>
    </source>
</evidence>
<evidence type="ECO:0000313" key="15">
    <source>
        <dbReference type="Proteomes" id="UP000004995"/>
    </source>
</evidence>
<dbReference type="SUPFAM" id="SSF52047">
    <property type="entry name" value="RNI-like"/>
    <property type="match status" value="2"/>
</dbReference>
<dbReference type="Gramene" id="KQL11643">
    <property type="protein sequence ID" value="KQL11643"/>
    <property type="gene ID" value="SETIT_008753mg"/>
</dbReference>
<keyword evidence="6 12" id="KW-0812">Transmembrane</keyword>
<dbReference type="EnsemblPlants" id="KQL11643">
    <property type="protein sequence ID" value="KQL11643"/>
    <property type="gene ID" value="SETIT_008753mg"/>
</dbReference>
<keyword evidence="15" id="KW-1185">Reference proteome</keyword>
<dbReference type="FunFam" id="3.80.10.10:FF:000649">
    <property type="entry name" value="Leucine Rich Repeat family protein"/>
    <property type="match status" value="1"/>
</dbReference>
<dbReference type="SUPFAM" id="SSF52058">
    <property type="entry name" value="L domain-like"/>
    <property type="match status" value="1"/>
</dbReference>
<keyword evidence="8" id="KW-0677">Repeat</keyword>
<evidence type="ECO:0000259" key="13">
    <source>
        <dbReference type="Pfam" id="PF08263"/>
    </source>
</evidence>
<reference evidence="15" key="1">
    <citation type="journal article" date="2012" name="Nat. Biotechnol.">
        <title>Reference genome sequence of the model plant Setaria.</title>
        <authorList>
            <person name="Bennetzen J.L."/>
            <person name="Schmutz J."/>
            <person name="Wang H."/>
            <person name="Percifield R."/>
            <person name="Hawkins J."/>
            <person name="Pontaroli A.C."/>
            <person name="Estep M."/>
            <person name="Feng L."/>
            <person name="Vaughn J.N."/>
            <person name="Grimwood J."/>
            <person name="Jenkins J."/>
            <person name="Barry K."/>
            <person name="Lindquist E."/>
            <person name="Hellsten U."/>
            <person name="Deshpande S."/>
            <person name="Wang X."/>
            <person name="Wu X."/>
            <person name="Mitros T."/>
            <person name="Triplett J."/>
            <person name="Yang X."/>
            <person name="Ye C.Y."/>
            <person name="Mauro-Herrera M."/>
            <person name="Wang L."/>
            <person name="Li P."/>
            <person name="Sharma M."/>
            <person name="Sharma R."/>
            <person name="Ronald P.C."/>
            <person name="Panaud O."/>
            <person name="Kellogg E.A."/>
            <person name="Brutnell T.P."/>
            <person name="Doust A.N."/>
            <person name="Tuskan G.A."/>
            <person name="Rokhsar D."/>
            <person name="Devos K.M."/>
        </authorList>
    </citation>
    <scope>NUCLEOTIDE SEQUENCE [LARGE SCALE GENOMIC DNA]</scope>
    <source>
        <strain evidence="15">cv. Yugu1</strain>
    </source>
</reference>
<evidence type="ECO:0000256" key="12">
    <source>
        <dbReference type="SAM" id="Phobius"/>
    </source>
</evidence>
<dbReference type="FunFam" id="3.80.10.10:FF:000041">
    <property type="entry name" value="LRR receptor-like serine/threonine-protein kinase ERECTA"/>
    <property type="match status" value="1"/>
</dbReference>
<dbReference type="STRING" id="4555.K3Y3G8"/>
<keyword evidence="7" id="KW-0732">Signal</keyword>
<keyword evidence="4" id="KW-0597">Phosphoprotein</keyword>
<dbReference type="InterPro" id="IPR003591">
    <property type="entry name" value="Leu-rich_rpt_typical-subtyp"/>
</dbReference>
<dbReference type="FunFam" id="3.80.10.10:FF:000722">
    <property type="entry name" value="Leucine-rich repeat receptor-like protein kinase"/>
    <property type="match status" value="1"/>
</dbReference>
<evidence type="ECO:0000256" key="6">
    <source>
        <dbReference type="ARBA" id="ARBA00022692"/>
    </source>
</evidence>
<dbReference type="Pfam" id="PF08263">
    <property type="entry name" value="LRRNT_2"/>
    <property type="match status" value="1"/>
</dbReference>
<proteinExistence type="inferred from homology"/>
<protein>
    <recommendedName>
        <fullName evidence="13">Leucine-rich repeat-containing N-terminal plant-type domain-containing protein</fullName>
    </recommendedName>
</protein>
<dbReference type="Proteomes" id="UP000004995">
    <property type="component" value="Unassembled WGS sequence"/>
</dbReference>
<comment type="subcellular location">
    <subcellularLocation>
        <location evidence="1">Cell membrane</location>
        <topology evidence="1">Single-pass type I membrane protein</topology>
    </subcellularLocation>
</comment>
<accession>K3Y3G8</accession>
<evidence type="ECO:0000256" key="4">
    <source>
        <dbReference type="ARBA" id="ARBA00022553"/>
    </source>
</evidence>
<reference evidence="14" key="2">
    <citation type="submission" date="2018-08" db="UniProtKB">
        <authorList>
            <consortium name="EnsemblPlants"/>
        </authorList>
    </citation>
    <scope>IDENTIFICATION</scope>
    <source>
        <strain evidence="14">Yugu1</strain>
    </source>
</reference>
<dbReference type="HOGENOM" id="CLU_000288_18_3_1"/>
<dbReference type="InterPro" id="IPR013210">
    <property type="entry name" value="LRR_N_plant-typ"/>
</dbReference>
<dbReference type="InParanoid" id="K3Y3G8"/>
<dbReference type="EMBL" id="AGNK02002636">
    <property type="status" value="NOT_ANNOTATED_CDS"/>
    <property type="molecule type" value="Genomic_DNA"/>
</dbReference>
<name>K3Y3G8_SETIT</name>
<dbReference type="Gene3D" id="3.80.10.10">
    <property type="entry name" value="Ribonuclease Inhibitor"/>
    <property type="match status" value="5"/>
</dbReference>
<dbReference type="InterPro" id="IPR032675">
    <property type="entry name" value="LRR_dom_sf"/>
</dbReference>
<evidence type="ECO:0000256" key="2">
    <source>
        <dbReference type="ARBA" id="ARBA00009592"/>
    </source>
</evidence>
<keyword evidence="3" id="KW-1003">Cell membrane</keyword>
<evidence type="ECO:0000256" key="1">
    <source>
        <dbReference type="ARBA" id="ARBA00004251"/>
    </source>
</evidence>
<dbReference type="FunFam" id="3.80.10.10:FF:000095">
    <property type="entry name" value="LRR receptor-like serine/threonine-protein kinase GSO1"/>
    <property type="match status" value="1"/>
</dbReference>
<evidence type="ECO:0000256" key="3">
    <source>
        <dbReference type="ARBA" id="ARBA00022475"/>
    </source>
</evidence>
<evidence type="ECO:0000313" key="14">
    <source>
        <dbReference type="EnsemblPlants" id="KQL11643"/>
    </source>
</evidence>
<organism evidence="14 15">
    <name type="scientific">Setaria italica</name>
    <name type="common">Foxtail millet</name>
    <name type="synonym">Panicum italicum</name>
    <dbReference type="NCBI Taxonomy" id="4555"/>
    <lineage>
        <taxon>Eukaryota</taxon>
        <taxon>Viridiplantae</taxon>
        <taxon>Streptophyta</taxon>
        <taxon>Embryophyta</taxon>
        <taxon>Tracheophyta</taxon>
        <taxon>Spermatophyta</taxon>
        <taxon>Magnoliopsida</taxon>
        <taxon>Liliopsida</taxon>
        <taxon>Poales</taxon>
        <taxon>Poaceae</taxon>
        <taxon>PACMAD clade</taxon>
        <taxon>Panicoideae</taxon>
        <taxon>Panicodae</taxon>
        <taxon>Paniceae</taxon>
        <taxon>Cenchrinae</taxon>
        <taxon>Setaria</taxon>
    </lineage>
</organism>
<dbReference type="PANTHER" id="PTHR48063:SF90">
    <property type="entry name" value="OS11G0565920 PROTEIN"/>
    <property type="match status" value="1"/>
</dbReference>
<dbReference type="Pfam" id="PF13855">
    <property type="entry name" value="LRR_8"/>
    <property type="match status" value="2"/>
</dbReference>
<evidence type="ECO:0000256" key="7">
    <source>
        <dbReference type="ARBA" id="ARBA00022729"/>
    </source>
</evidence>
<evidence type="ECO:0000256" key="8">
    <source>
        <dbReference type="ARBA" id="ARBA00022737"/>
    </source>
</evidence>